<reference evidence="3" key="2">
    <citation type="submission" date="2018-04" db="EMBL/GenBank/DDBJ databases">
        <title>OnivRS2 (Oryza nivara Reference Sequence Version 2).</title>
        <authorList>
            <person name="Zhang J."/>
            <person name="Kudrna D."/>
            <person name="Lee S."/>
            <person name="Talag J."/>
            <person name="Rajasekar S."/>
            <person name="Welchert J."/>
            <person name="Hsing Y.-I."/>
            <person name="Wing R.A."/>
        </authorList>
    </citation>
    <scope>NUCLEOTIDE SEQUENCE [LARGE SCALE GENOMIC DNA]</scope>
    <source>
        <strain evidence="3">SL10</strain>
    </source>
</reference>
<accession>A0A0E0J526</accession>
<reference evidence="3" key="1">
    <citation type="submission" date="2015-04" db="UniProtKB">
        <authorList>
            <consortium name="EnsemblPlants"/>
        </authorList>
    </citation>
    <scope>IDENTIFICATION</scope>
    <source>
        <strain evidence="3">SL10</strain>
    </source>
</reference>
<evidence type="ECO:0000256" key="2">
    <source>
        <dbReference type="SAM" id="SignalP"/>
    </source>
</evidence>
<evidence type="ECO:0000256" key="1">
    <source>
        <dbReference type="SAM" id="MobiDB-lite"/>
    </source>
</evidence>
<dbReference type="PANTHER" id="PTHR33474">
    <property type="entry name" value="TRANSMEMBRANE PROTEIN"/>
    <property type="match status" value="1"/>
</dbReference>
<evidence type="ECO:0000313" key="4">
    <source>
        <dbReference type="Proteomes" id="UP000006591"/>
    </source>
</evidence>
<dbReference type="eggNOG" id="ENOG502R634">
    <property type="taxonomic scope" value="Eukaryota"/>
</dbReference>
<proteinExistence type="predicted"/>
<evidence type="ECO:0000313" key="3">
    <source>
        <dbReference type="EnsemblPlants" id="ONIVA11G21850.2"/>
    </source>
</evidence>
<keyword evidence="2" id="KW-0732">Signal</keyword>
<protein>
    <submittedName>
        <fullName evidence="3">Uncharacterized protein</fullName>
    </submittedName>
</protein>
<dbReference type="Proteomes" id="UP000006591">
    <property type="component" value="Chromosome 11"/>
</dbReference>
<sequence>MTPHGCRRIVEKHFKMKRSPAVHLAVVLLAFCCLIHASSSAETPLPPALKVMQRFEATPVSSRGDDQLQLQTVCSISNMIHKAAAVIAGEAEAGEVSGRMELELTDYPGSGANDRHSPWGQERRN</sequence>
<keyword evidence="4" id="KW-1185">Reference proteome</keyword>
<feature type="chain" id="PRO_5010027095" evidence="2">
    <location>
        <begin position="41"/>
        <end position="125"/>
    </location>
</feature>
<feature type="signal peptide" evidence="2">
    <location>
        <begin position="1"/>
        <end position="40"/>
    </location>
</feature>
<dbReference type="EnsemblPlants" id="ONIVA11G21850.1">
    <property type="protein sequence ID" value="ONIVA11G21850.1"/>
    <property type="gene ID" value="ONIVA11G21850"/>
</dbReference>
<dbReference type="Gramene" id="ONIVA11G21850.2">
    <property type="protein sequence ID" value="ONIVA11G21850.2"/>
    <property type="gene ID" value="ONIVA11G21850"/>
</dbReference>
<dbReference type="EnsemblPlants" id="ONIVA11G21850.2">
    <property type="protein sequence ID" value="ONIVA11G21850.2"/>
    <property type="gene ID" value="ONIVA11G21850"/>
</dbReference>
<dbReference type="AlphaFoldDB" id="A0A0E0J526"/>
<dbReference type="HOGENOM" id="CLU_178034_0_0_1"/>
<dbReference type="Gramene" id="ONIVA11G21850.1">
    <property type="protein sequence ID" value="ONIVA11G21850.1"/>
    <property type="gene ID" value="ONIVA11G21850"/>
</dbReference>
<dbReference type="PANTHER" id="PTHR33474:SF2">
    <property type="entry name" value="TRANSMEMBRANE PROTEIN"/>
    <property type="match status" value="1"/>
</dbReference>
<dbReference type="OMA" id="FCLIERT"/>
<feature type="compositionally biased region" description="Basic and acidic residues" evidence="1">
    <location>
        <begin position="113"/>
        <end position="125"/>
    </location>
</feature>
<name>A0A0E0J526_ORYNI</name>
<feature type="region of interest" description="Disordered" evidence="1">
    <location>
        <begin position="104"/>
        <end position="125"/>
    </location>
</feature>
<organism evidence="3">
    <name type="scientific">Oryza nivara</name>
    <name type="common">Indian wild rice</name>
    <name type="synonym">Oryza sativa f. spontanea</name>
    <dbReference type="NCBI Taxonomy" id="4536"/>
    <lineage>
        <taxon>Eukaryota</taxon>
        <taxon>Viridiplantae</taxon>
        <taxon>Streptophyta</taxon>
        <taxon>Embryophyta</taxon>
        <taxon>Tracheophyta</taxon>
        <taxon>Spermatophyta</taxon>
        <taxon>Magnoliopsida</taxon>
        <taxon>Liliopsida</taxon>
        <taxon>Poales</taxon>
        <taxon>Poaceae</taxon>
        <taxon>BOP clade</taxon>
        <taxon>Oryzoideae</taxon>
        <taxon>Oryzeae</taxon>
        <taxon>Oryzinae</taxon>
        <taxon>Oryza</taxon>
    </lineage>
</organism>